<name>A0A5K7ZHV4_9BACT</name>
<gene>
    <name evidence="2" type="ORF">DSCW_30740</name>
</gene>
<dbReference type="PANTHER" id="PTHR12526">
    <property type="entry name" value="GLYCOSYLTRANSFERASE"/>
    <property type="match status" value="1"/>
</dbReference>
<dbReference type="AlphaFoldDB" id="A0A5K7ZHV4"/>
<organism evidence="2 3">
    <name type="scientific">Desulfosarcina widdelii</name>
    <dbReference type="NCBI Taxonomy" id="947919"/>
    <lineage>
        <taxon>Bacteria</taxon>
        <taxon>Pseudomonadati</taxon>
        <taxon>Thermodesulfobacteriota</taxon>
        <taxon>Desulfobacteria</taxon>
        <taxon>Desulfobacterales</taxon>
        <taxon>Desulfosarcinaceae</taxon>
        <taxon>Desulfosarcina</taxon>
    </lineage>
</organism>
<dbReference type="RefSeq" id="WP_155304558.1">
    <property type="nucleotide sequence ID" value="NZ_AP021875.1"/>
</dbReference>
<dbReference type="OrthoDB" id="7366221at2"/>
<dbReference type="EMBL" id="AP021875">
    <property type="protein sequence ID" value="BBO75657.1"/>
    <property type="molecule type" value="Genomic_DNA"/>
</dbReference>
<dbReference type="CDD" id="cd03794">
    <property type="entry name" value="GT4_WbuB-like"/>
    <property type="match status" value="1"/>
</dbReference>
<dbReference type="Gene3D" id="3.40.50.2000">
    <property type="entry name" value="Glycogen Phosphorylase B"/>
    <property type="match status" value="2"/>
</dbReference>
<sequence>MRIAINDYAGFSFPLELSRELSRRGHQVLHLYSGASGGPKVSAQLDGEKRLCIVNLDAGRVDKDNFCKRWRQERHYGVVATAKLNQWRPDLVISANTPLEAQKKILCWASKHFIPSIFWLQDLLSIAVKSILSNVNRVLGRLVYGYMNRIEIDLLTQADHIISITDDFYPYLNAWNIDPAKVSLIPNWGPIEQIPVLPRKNRFSAHHGLDEKFVVLYSGTLGKKQDIHLIADTADGLADDGDILFVVATDERGHRLLNRQVDGKDFANLLQLPLQPAQMYPYLLASSDVTIVTLDRSAGNYCVPSKLWSAYCAQKASVVAVGKHNLCARITDQIGAGSVISPGSVDQCAAAIRRLKRNPSLCVAMGANARRYAERCFPISSIADRFEAVIDHIAMH</sequence>
<proteinExistence type="predicted"/>
<dbReference type="GO" id="GO:0016757">
    <property type="term" value="F:glycosyltransferase activity"/>
    <property type="evidence" value="ECO:0007669"/>
    <property type="project" value="UniProtKB-ARBA"/>
</dbReference>
<dbReference type="Pfam" id="PF13439">
    <property type="entry name" value="Glyco_transf_4"/>
    <property type="match status" value="1"/>
</dbReference>
<dbReference type="PANTHER" id="PTHR12526:SF638">
    <property type="entry name" value="SPORE COAT PROTEIN SA"/>
    <property type="match status" value="1"/>
</dbReference>
<dbReference type="InterPro" id="IPR028098">
    <property type="entry name" value="Glyco_trans_4-like_N"/>
</dbReference>
<accession>A0A5K7ZHV4</accession>
<feature type="domain" description="Glycosyltransferase subfamily 4-like N-terminal" evidence="1">
    <location>
        <begin position="15"/>
        <end position="187"/>
    </location>
</feature>
<evidence type="ECO:0000259" key="1">
    <source>
        <dbReference type="Pfam" id="PF13439"/>
    </source>
</evidence>
<reference evidence="2 3" key="1">
    <citation type="submission" date="2019-11" db="EMBL/GenBank/DDBJ databases">
        <title>Comparative genomics of hydrocarbon-degrading Desulfosarcina strains.</title>
        <authorList>
            <person name="Watanabe M."/>
            <person name="Kojima H."/>
            <person name="Fukui M."/>
        </authorList>
    </citation>
    <scope>NUCLEOTIDE SEQUENCE [LARGE SCALE GENOMIC DNA]</scope>
    <source>
        <strain evidence="2 3">PP31</strain>
    </source>
</reference>
<dbReference type="Proteomes" id="UP000427769">
    <property type="component" value="Chromosome"/>
</dbReference>
<evidence type="ECO:0000313" key="3">
    <source>
        <dbReference type="Proteomes" id="UP000427769"/>
    </source>
</evidence>
<dbReference type="SUPFAM" id="SSF53756">
    <property type="entry name" value="UDP-Glycosyltransferase/glycogen phosphorylase"/>
    <property type="match status" value="1"/>
</dbReference>
<protein>
    <recommendedName>
        <fullName evidence="1">Glycosyltransferase subfamily 4-like N-terminal domain-containing protein</fullName>
    </recommendedName>
</protein>
<evidence type="ECO:0000313" key="2">
    <source>
        <dbReference type="EMBL" id="BBO75657.1"/>
    </source>
</evidence>
<keyword evidence="3" id="KW-1185">Reference proteome</keyword>
<dbReference type="KEGG" id="dwd:DSCW_30740"/>